<dbReference type="EMBL" id="JACOFX010000011">
    <property type="protein sequence ID" value="MBC3909593.1"/>
    <property type="molecule type" value="Genomic_DNA"/>
</dbReference>
<dbReference type="SUPFAM" id="SSF53474">
    <property type="entry name" value="alpha/beta-Hydrolases"/>
    <property type="match status" value="1"/>
</dbReference>
<dbReference type="Proteomes" id="UP000646911">
    <property type="component" value="Unassembled WGS sequence"/>
</dbReference>
<keyword evidence="3" id="KW-1185">Reference proteome</keyword>
<evidence type="ECO:0000256" key="1">
    <source>
        <dbReference type="SAM" id="MobiDB-lite"/>
    </source>
</evidence>
<proteinExistence type="predicted"/>
<organism evidence="2 3">
    <name type="scientific">Undibacterium umbellatum</name>
    <dbReference type="NCBI Taxonomy" id="2762300"/>
    <lineage>
        <taxon>Bacteria</taxon>
        <taxon>Pseudomonadati</taxon>
        <taxon>Pseudomonadota</taxon>
        <taxon>Betaproteobacteria</taxon>
        <taxon>Burkholderiales</taxon>
        <taxon>Oxalobacteraceae</taxon>
        <taxon>Undibacterium</taxon>
    </lineage>
</organism>
<evidence type="ECO:0000313" key="2">
    <source>
        <dbReference type="EMBL" id="MBC3909593.1"/>
    </source>
</evidence>
<dbReference type="InterPro" id="IPR029058">
    <property type="entry name" value="AB_hydrolase_fold"/>
</dbReference>
<dbReference type="RefSeq" id="WP_186955120.1">
    <property type="nucleotide sequence ID" value="NZ_JACOFX010000011.1"/>
</dbReference>
<reference evidence="2 3" key="1">
    <citation type="submission" date="2020-08" db="EMBL/GenBank/DDBJ databases">
        <title>Novel species isolated from subtropical streams in China.</title>
        <authorList>
            <person name="Lu H."/>
        </authorList>
    </citation>
    <scope>NUCLEOTIDE SEQUENCE [LARGE SCALE GENOMIC DNA]</scope>
    <source>
        <strain evidence="2 3">NL8W</strain>
    </source>
</reference>
<comment type="caution">
    <text evidence="2">The sequence shown here is derived from an EMBL/GenBank/DDBJ whole genome shotgun (WGS) entry which is preliminary data.</text>
</comment>
<feature type="region of interest" description="Disordered" evidence="1">
    <location>
        <begin position="513"/>
        <end position="540"/>
    </location>
</feature>
<accession>A0ABR6ZD04</accession>
<evidence type="ECO:0008006" key="4">
    <source>
        <dbReference type="Google" id="ProtNLM"/>
    </source>
</evidence>
<gene>
    <name evidence="2" type="ORF">H8L47_18680</name>
</gene>
<protein>
    <recommendedName>
        <fullName evidence="4">Fungal lipase-like domain-containing protein</fullName>
    </recommendedName>
</protein>
<sequence>MNGFVGKEVARQVSENVYQGTSGAQLPAGYQIDKSFANKGEFKGDNGVYMYALMPTADNTSVPPNTRILGMRGTEGKATDVYADIADVGHGQFGAAKPAVNAWLANNIKAGNNIEVTGHSLGGALVQWTVNDKNLQAIADIPMPPSKQGLPMADIQSHLHFTTFNAPGISKVPGTTPQDRTSGISGEHHVIAFEKKPGAILYSGDPVHLLGGEHVGGAMVAHSPNYAGQSFIEEHVAHSIVNKSGNWNAPVLPNYKAPAIDASEYQAYVKTMMGALGQDGQPKSESQAAAKAALAIYLAGGKLGYETIKSGVNTVVDYSDKAINYASQTVKLGVNTVADAGGKAYEASAHAVKSGVNTVVDYSQKAASATVQTVKLGVNTVADAGGKAYEASAHAVKSGAHALVDYGSKAVNATTQTIKYGGHVVADTGAKAYHAMAEGGVKAYKVLEDTAKSGAHAAVDYGSKAVNATAHAVKAGTNIVLDAGSASLDKMAKLGMEGRAMLSRSAMDLGLLSAPSTPSSRMVERASPPPSEAANHRVKP</sequence>
<evidence type="ECO:0000313" key="3">
    <source>
        <dbReference type="Proteomes" id="UP000646911"/>
    </source>
</evidence>
<name>A0ABR6ZD04_9BURK</name>